<proteinExistence type="predicted"/>
<evidence type="ECO:0000256" key="3">
    <source>
        <dbReference type="ARBA" id="ARBA00037131"/>
    </source>
</evidence>
<sequence>MTELITKKWNQIGWLQTDQAADELAFQRVIRLCQDSQARLAILNTLEEMPDRLHTLIASLGFSLSAYSEHEAKQESLDKTLEVAANSQVAAHCHTVRGRPLEGILQQVVTHGYDLLMKSAQSSYGIRHVLLGHLDRQLIRKCPCPVWIEKPATRSSHDRILAAVDPAPFADVIEHNQLNVDVLRWASYLAEIEHAQLDVVHVWPFHHERRLHGRGGFSDSEVAGVGAEIRRRHETALNDLIEPFRSKIQRVHLLKGDAAEEISRLAARQSFDVVVMGTVCRSGIQGLLIGNTAETVLDQIDCSVVALKPPGFVSPVGISQ</sequence>
<accession>A0A7V9A9T3</accession>
<protein>
    <recommendedName>
        <fullName evidence="4">UspA domain-containing protein</fullName>
    </recommendedName>
</protein>
<dbReference type="GO" id="GO:0005737">
    <property type="term" value="C:cytoplasm"/>
    <property type="evidence" value="ECO:0007669"/>
    <property type="project" value="UniProtKB-SubCell"/>
</dbReference>
<evidence type="ECO:0000256" key="2">
    <source>
        <dbReference type="ARBA" id="ARBA00022490"/>
    </source>
</evidence>
<evidence type="ECO:0000259" key="4">
    <source>
        <dbReference type="Pfam" id="PF00582"/>
    </source>
</evidence>
<evidence type="ECO:0000313" key="6">
    <source>
        <dbReference type="Proteomes" id="UP000551616"/>
    </source>
</evidence>
<comment type="function">
    <text evidence="3">Required for resistance to DNA-damaging agents.</text>
</comment>
<reference evidence="5 6" key="1">
    <citation type="submission" date="2020-05" db="EMBL/GenBank/DDBJ databases">
        <title>Bremerella alba sp. nov., a novel planctomycete isolated from the surface of the macroalga Fucus spiralis.</title>
        <authorList>
            <person name="Godinho O."/>
            <person name="Botelho R."/>
            <person name="Albuquerque L."/>
            <person name="Wiegand S."/>
            <person name="Da Costa M.S."/>
            <person name="Lobo-Da-Cunha A."/>
            <person name="Jogler C."/>
            <person name="Lage O.M."/>
        </authorList>
    </citation>
    <scope>NUCLEOTIDE SEQUENCE [LARGE SCALE GENOMIC DNA]</scope>
    <source>
        <strain evidence="5 6">FF15</strain>
    </source>
</reference>
<comment type="subcellular location">
    <subcellularLocation>
        <location evidence="1">Cytoplasm</location>
    </subcellularLocation>
</comment>
<comment type="caution">
    <text evidence="5">The sequence shown here is derived from an EMBL/GenBank/DDBJ whole genome shotgun (WGS) entry which is preliminary data.</text>
</comment>
<keyword evidence="6" id="KW-1185">Reference proteome</keyword>
<name>A0A7V9A9T3_9BACT</name>
<dbReference type="PANTHER" id="PTHR47892:SF1">
    <property type="entry name" value="UNIVERSAL STRESS PROTEIN E"/>
    <property type="match status" value="1"/>
</dbReference>
<dbReference type="RefSeq" id="WP_207399043.1">
    <property type="nucleotide sequence ID" value="NZ_JABRWO010000018.1"/>
</dbReference>
<dbReference type="Gene3D" id="3.40.50.12370">
    <property type="match status" value="1"/>
</dbReference>
<dbReference type="AlphaFoldDB" id="A0A7V9A9T3"/>
<dbReference type="InterPro" id="IPR006016">
    <property type="entry name" value="UspA"/>
</dbReference>
<organism evidence="5 6">
    <name type="scientific">Bremerella alba</name>
    <dbReference type="NCBI Taxonomy" id="980252"/>
    <lineage>
        <taxon>Bacteria</taxon>
        <taxon>Pseudomonadati</taxon>
        <taxon>Planctomycetota</taxon>
        <taxon>Planctomycetia</taxon>
        <taxon>Pirellulales</taxon>
        <taxon>Pirellulaceae</taxon>
        <taxon>Bremerella</taxon>
    </lineage>
</organism>
<feature type="domain" description="UspA" evidence="4">
    <location>
        <begin position="22"/>
        <end position="148"/>
    </location>
</feature>
<dbReference type="SUPFAM" id="SSF52402">
    <property type="entry name" value="Adenine nucleotide alpha hydrolases-like"/>
    <property type="match status" value="2"/>
</dbReference>
<keyword evidence="2" id="KW-0963">Cytoplasm</keyword>
<evidence type="ECO:0000313" key="5">
    <source>
        <dbReference type="EMBL" id="MBA2117668.1"/>
    </source>
</evidence>
<feature type="domain" description="UspA" evidence="4">
    <location>
        <begin position="178"/>
        <end position="307"/>
    </location>
</feature>
<dbReference type="Proteomes" id="UP000551616">
    <property type="component" value="Unassembled WGS sequence"/>
</dbReference>
<gene>
    <name evidence="5" type="ORF">HOV93_48690</name>
</gene>
<evidence type="ECO:0000256" key="1">
    <source>
        <dbReference type="ARBA" id="ARBA00004496"/>
    </source>
</evidence>
<dbReference type="Pfam" id="PF00582">
    <property type="entry name" value="Usp"/>
    <property type="match status" value="2"/>
</dbReference>
<dbReference type="PANTHER" id="PTHR47892">
    <property type="entry name" value="UNIVERSAL STRESS PROTEIN E"/>
    <property type="match status" value="1"/>
</dbReference>
<dbReference type="EMBL" id="JABRWO010000018">
    <property type="protein sequence ID" value="MBA2117668.1"/>
    <property type="molecule type" value="Genomic_DNA"/>
</dbReference>